<dbReference type="EMBL" id="BMQL01000028">
    <property type="protein sequence ID" value="GGR22224.1"/>
    <property type="molecule type" value="Genomic_DNA"/>
</dbReference>
<evidence type="ECO:0000259" key="1">
    <source>
        <dbReference type="Pfam" id="PF13460"/>
    </source>
</evidence>
<dbReference type="AlphaFoldDB" id="A0A918CGA8"/>
<dbReference type="GO" id="GO:0042602">
    <property type="term" value="F:riboflavin reductase (NADPH) activity"/>
    <property type="evidence" value="ECO:0007669"/>
    <property type="project" value="TreeGrafter"/>
</dbReference>
<comment type="caution">
    <text evidence="2">The sequence shown here is derived from an EMBL/GenBank/DDBJ whole genome shotgun (WGS) entry which is preliminary data.</text>
</comment>
<sequence length="207" mass="22065">MKLALLGGTGRTGRLLIDQALERGDTLTALARDPAKLHRRHPRLIAVHGDARDAAVYPELLRGADAVLSVLGPVAGGAPDVMTLAAQHLIALQAALGVPRVVTLTGAGVAHPGDTPTLLDRFIRTMLRLTQPAVLEDATRHADLMRASSLAWTLLRVPRLTDGPIREVRVGRVGTIRPFITRASTAHALLNALEDPNMLRQAPAISN</sequence>
<dbReference type="Gene3D" id="3.40.50.720">
    <property type="entry name" value="NAD(P)-binding Rossmann-like Domain"/>
    <property type="match status" value="1"/>
</dbReference>
<dbReference type="InterPro" id="IPR036291">
    <property type="entry name" value="NAD(P)-bd_dom_sf"/>
</dbReference>
<name>A0A918CGA8_9DEIO</name>
<dbReference type="Proteomes" id="UP000603865">
    <property type="component" value="Unassembled WGS sequence"/>
</dbReference>
<dbReference type="Pfam" id="PF13460">
    <property type="entry name" value="NAD_binding_10"/>
    <property type="match status" value="1"/>
</dbReference>
<dbReference type="PANTHER" id="PTHR43355:SF2">
    <property type="entry name" value="FLAVIN REDUCTASE (NADPH)"/>
    <property type="match status" value="1"/>
</dbReference>
<proteinExistence type="predicted"/>
<accession>A0A918CGA8</accession>
<dbReference type="InterPro" id="IPR051606">
    <property type="entry name" value="Polyketide_Oxido-like"/>
</dbReference>
<dbReference type="SUPFAM" id="SSF51735">
    <property type="entry name" value="NAD(P)-binding Rossmann-fold domains"/>
    <property type="match status" value="1"/>
</dbReference>
<protein>
    <submittedName>
        <fullName evidence="2">NADH-flavin reductase</fullName>
    </submittedName>
</protein>
<gene>
    <name evidence="2" type="ORF">GCM10008957_37850</name>
</gene>
<feature type="domain" description="NAD(P)-binding" evidence="1">
    <location>
        <begin position="7"/>
        <end position="196"/>
    </location>
</feature>
<dbReference type="RefSeq" id="WP_189092071.1">
    <property type="nucleotide sequence ID" value="NZ_BMQL01000028.1"/>
</dbReference>
<organism evidence="2 3">
    <name type="scientific">Deinococcus ruber</name>
    <dbReference type="NCBI Taxonomy" id="1848197"/>
    <lineage>
        <taxon>Bacteria</taxon>
        <taxon>Thermotogati</taxon>
        <taxon>Deinococcota</taxon>
        <taxon>Deinococci</taxon>
        <taxon>Deinococcales</taxon>
        <taxon>Deinococcaceae</taxon>
        <taxon>Deinococcus</taxon>
    </lineage>
</organism>
<dbReference type="GO" id="GO:0004074">
    <property type="term" value="F:biliverdin reductase [NAD(P)H] activity"/>
    <property type="evidence" value="ECO:0007669"/>
    <property type="project" value="TreeGrafter"/>
</dbReference>
<reference evidence="2" key="2">
    <citation type="submission" date="2020-09" db="EMBL/GenBank/DDBJ databases">
        <authorList>
            <person name="Sun Q."/>
            <person name="Ohkuma M."/>
        </authorList>
    </citation>
    <scope>NUCLEOTIDE SEQUENCE</scope>
    <source>
        <strain evidence="2">JCM 31311</strain>
    </source>
</reference>
<reference evidence="2" key="1">
    <citation type="journal article" date="2014" name="Int. J. Syst. Evol. Microbiol.">
        <title>Complete genome sequence of Corynebacterium casei LMG S-19264T (=DSM 44701T), isolated from a smear-ripened cheese.</title>
        <authorList>
            <consortium name="US DOE Joint Genome Institute (JGI-PGF)"/>
            <person name="Walter F."/>
            <person name="Albersmeier A."/>
            <person name="Kalinowski J."/>
            <person name="Ruckert C."/>
        </authorList>
    </citation>
    <scope>NUCLEOTIDE SEQUENCE</scope>
    <source>
        <strain evidence="2">JCM 31311</strain>
    </source>
</reference>
<evidence type="ECO:0000313" key="2">
    <source>
        <dbReference type="EMBL" id="GGR22224.1"/>
    </source>
</evidence>
<evidence type="ECO:0000313" key="3">
    <source>
        <dbReference type="Proteomes" id="UP000603865"/>
    </source>
</evidence>
<dbReference type="PANTHER" id="PTHR43355">
    <property type="entry name" value="FLAVIN REDUCTASE (NADPH)"/>
    <property type="match status" value="1"/>
</dbReference>
<keyword evidence="3" id="KW-1185">Reference proteome</keyword>
<dbReference type="InterPro" id="IPR016040">
    <property type="entry name" value="NAD(P)-bd_dom"/>
</dbReference>